<evidence type="ECO:0000256" key="9">
    <source>
        <dbReference type="ARBA" id="ARBA00023316"/>
    </source>
</evidence>
<dbReference type="InterPro" id="IPR000713">
    <property type="entry name" value="Mur_ligase_N"/>
</dbReference>
<dbReference type="Gene3D" id="3.40.1190.10">
    <property type="entry name" value="Mur-like, catalytic domain"/>
    <property type="match status" value="1"/>
</dbReference>
<organism evidence="15 16">
    <name type="scientific">Candidatus Avibacteroides avistercoris</name>
    <dbReference type="NCBI Taxonomy" id="2840690"/>
    <lineage>
        <taxon>Bacteria</taxon>
        <taxon>Pseudomonadati</taxon>
        <taxon>Bacteroidota</taxon>
        <taxon>Bacteroidia</taxon>
        <taxon>Bacteroidales</taxon>
        <taxon>Bacteroidaceae</taxon>
        <taxon>Bacteroidaceae incertae sedis</taxon>
        <taxon>Candidatus Avibacteroides</taxon>
    </lineage>
</organism>
<dbReference type="Pfam" id="PF02875">
    <property type="entry name" value="Mur_ligase_C"/>
    <property type="match status" value="1"/>
</dbReference>
<dbReference type="Pfam" id="PF08245">
    <property type="entry name" value="Mur_ligase_M"/>
    <property type="match status" value="1"/>
</dbReference>
<dbReference type="AlphaFoldDB" id="A0A9D2ZUM1"/>
<dbReference type="InterPro" id="IPR035911">
    <property type="entry name" value="MurE/MurF_N"/>
</dbReference>
<dbReference type="InterPro" id="IPR013221">
    <property type="entry name" value="Mur_ligase_cen"/>
</dbReference>
<dbReference type="SUPFAM" id="SSF53244">
    <property type="entry name" value="MurD-like peptide ligases, peptide-binding domain"/>
    <property type="match status" value="1"/>
</dbReference>
<reference evidence="15" key="2">
    <citation type="submission" date="2021-04" db="EMBL/GenBank/DDBJ databases">
        <authorList>
            <person name="Gilroy R."/>
        </authorList>
    </citation>
    <scope>NUCLEOTIDE SEQUENCE</scope>
    <source>
        <strain evidence="15">MalCec1-1739</strain>
    </source>
</reference>
<keyword evidence="8 10" id="KW-0131">Cell cycle</keyword>
<evidence type="ECO:0000313" key="15">
    <source>
        <dbReference type="EMBL" id="HJD52599.1"/>
    </source>
</evidence>
<dbReference type="Gene3D" id="3.40.1390.10">
    <property type="entry name" value="MurE/MurF, N-terminal domain"/>
    <property type="match status" value="1"/>
</dbReference>
<evidence type="ECO:0000256" key="5">
    <source>
        <dbReference type="ARBA" id="ARBA00022840"/>
    </source>
</evidence>
<keyword evidence="6 10" id="KW-0133">Cell shape</keyword>
<keyword evidence="3 10" id="KW-0132">Cell division</keyword>
<feature type="domain" description="Mur ligase central" evidence="14">
    <location>
        <begin position="97"/>
        <end position="283"/>
    </location>
</feature>
<accession>A0A9D2ZUM1</accession>
<dbReference type="PANTHER" id="PTHR43024">
    <property type="entry name" value="UDP-N-ACETYLMURAMOYL-TRIPEPTIDE--D-ALANYL-D-ALANINE LIGASE"/>
    <property type="match status" value="1"/>
</dbReference>
<dbReference type="GO" id="GO:0005737">
    <property type="term" value="C:cytoplasm"/>
    <property type="evidence" value="ECO:0007669"/>
    <property type="project" value="UniProtKB-SubCell"/>
</dbReference>
<dbReference type="InterPro" id="IPR005863">
    <property type="entry name" value="UDP-N-AcMur_synth"/>
</dbReference>
<dbReference type="GO" id="GO:0047480">
    <property type="term" value="F:UDP-N-acetylmuramoyl-tripeptide-D-alanyl-D-alanine ligase activity"/>
    <property type="evidence" value="ECO:0007669"/>
    <property type="project" value="UniProtKB-UniRule"/>
</dbReference>
<dbReference type="SUPFAM" id="SSF63418">
    <property type="entry name" value="MurE/MurF N-terminal domain"/>
    <property type="match status" value="1"/>
</dbReference>
<comment type="pathway">
    <text evidence="10 11">Cell wall biogenesis; peptidoglycan biosynthesis.</text>
</comment>
<proteinExistence type="inferred from homology"/>
<comment type="catalytic activity">
    <reaction evidence="10 11">
        <text>D-alanyl-D-alanine + UDP-N-acetyl-alpha-D-muramoyl-L-alanyl-gamma-D-glutamyl-meso-2,6-diaminopimelate + ATP = UDP-N-acetyl-alpha-D-muramoyl-L-alanyl-gamma-D-glutamyl-meso-2,6-diaminopimeloyl-D-alanyl-D-alanine + ADP + phosphate + H(+)</text>
        <dbReference type="Rhea" id="RHEA:28374"/>
        <dbReference type="ChEBI" id="CHEBI:15378"/>
        <dbReference type="ChEBI" id="CHEBI:30616"/>
        <dbReference type="ChEBI" id="CHEBI:43474"/>
        <dbReference type="ChEBI" id="CHEBI:57822"/>
        <dbReference type="ChEBI" id="CHEBI:61386"/>
        <dbReference type="ChEBI" id="CHEBI:83905"/>
        <dbReference type="ChEBI" id="CHEBI:456216"/>
        <dbReference type="EC" id="6.3.2.10"/>
    </reaction>
</comment>
<keyword evidence="2 10" id="KW-0436">Ligase</keyword>
<comment type="caution">
    <text evidence="15">The sequence shown here is derived from an EMBL/GenBank/DDBJ whole genome shotgun (WGS) entry which is preliminary data.</text>
</comment>
<dbReference type="GO" id="GO:0009252">
    <property type="term" value="P:peptidoglycan biosynthetic process"/>
    <property type="evidence" value="ECO:0007669"/>
    <property type="project" value="UniProtKB-UniRule"/>
</dbReference>
<protein>
    <recommendedName>
        <fullName evidence="10 11">UDP-N-acetylmuramoyl-tripeptide--D-alanyl-D-alanine ligase</fullName>
        <ecNumber evidence="10 11">6.3.2.10</ecNumber>
    </recommendedName>
    <alternativeName>
        <fullName evidence="10">D-alanyl-D-alanine-adding enzyme</fullName>
    </alternativeName>
</protein>
<evidence type="ECO:0000256" key="6">
    <source>
        <dbReference type="ARBA" id="ARBA00022960"/>
    </source>
</evidence>
<comment type="subcellular location">
    <subcellularLocation>
        <location evidence="10 11">Cytoplasm</location>
    </subcellularLocation>
</comment>
<evidence type="ECO:0000256" key="2">
    <source>
        <dbReference type="ARBA" id="ARBA00022598"/>
    </source>
</evidence>
<dbReference type="GO" id="GO:0008360">
    <property type="term" value="P:regulation of cell shape"/>
    <property type="evidence" value="ECO:0007669"/>
    <property type="project" value="UniProtKB-KW"/>
</dbReference>
<name>A0A9D2ZUM1_9BACT</name>
<dbReference type="HAMAP" id="MF_02019">
    <property type="entry name" value="MurF"/>
    <property type="match status" value="1"/>
</dbReference>
<dbReference type="InterPro" id="IPR036615">
    <property type="entry name" value="Mur_ligase_C_dom_sf"/>
</dbReference>
<feature type="domain" description="Mur ligase N-terminal catalytic" evidence="12">
    <location>
        <begin position="16"/>
        <end position="86"/>
    </location>
</feature>
<evidence type="ECO:0000313" key="16">
    <source>
        <dbReference type="Proteomes" id="UP000787625"/>
    </source>
</evidence>
<gene>
    <name evidence="10" type="primary">murF</name>
    <name evidence="15" type="ORF">IAA93_02570</name>
</gene>
<evidence type="ECO:0000256" key="7">
    <source>
        <dbReference type="ARBA" id="ARBA00022984"/>
    </source>
</evidence>
<keyword evidence="7 10" id="KW-0573">Peptidoglycan synthesis</keyword>
<evidence type="ECO:0000259" key="12">
    <source>
        <dbReference type="Pfam" id="PF01225"/>
    </source>
</evidence>
<evidence type="ECO:0000259" key="14">
    <source>
        <dbReference type="Pfam" id="PF08245"/>
    </source>
</evidence>
<dbReference type="PANTHER" id="PTHR43024:SF1">
    <property type="entry name" value="UDP-N-ACETYLMURAMOYL-TRIPEPTIDE--D-ALANYL-D-ALANINE LIGASE"/>
    <property type="match status" value="1"/>
</dbReference>
<dbReference type="SUPFAM" id="SSF53623">
    <property type="entry name" value="MurD-like peptide ligases, catalytic domain"/>
    <property type="match status" value="1"/>
</dbReference>
<dbReference type="Pfam" id="PF01225">
    <property type="entry name" value="Mur_ligase"/>
    <property type="match status" value="1"/>
</dbReference>
<evidence type="ECO:0000259" key="13">
    <source>
        <dbReference type="Pfam" id="PF02875"/>
    </source>
</evidence>
<dbReference type="EC" id="6.3.2.10" evidence="10 11"/>
<evidence type="ECO:0000256" key="10">
    <source>
        <dbReference type="HAMAP-Rule" id="MF_02019"/>
    </source>
</evidence>
<dbReference type="InterPro" id="IPR004101">
    <property type="entry name" value="Mur_ligase_C"/>
</dbReference>
<feature type="binding site" evidence="10">
    <location>
        <begin position="99"/>
        <end position="105"/>
    </location>
    <ligand>
        <name>ATP</name>
        <dbReference type="ChEBI" id="CHEBI:30616"/>
    </ligand>
</feature>
<comment type="similarity">
    <text evidence="10">Belongs to the MurCDEF family. MurF subfamily.</text>
</comment>
<evidence type="ECO:0000256" key="8">
    <source>
        <dbReference type="ARBA" id="ARBA00023306"/>
    </source>
</evidence>
<keyword evidence="4 10" id="KW-0547">Nucleotide-binding</keyword>
<comment type="function">
    <text evidence="10 11">Involved in cell wall formation. Catalyzes the final step in the synthesis of UDP-N-acetylmuramoyl-pentapeptide, the precursor of murein.</text>
</comment>
<dbReference type="InterPro" id="IPR036565">
    <property type="entry name" value="Mur-like_cat_sf"/>
</dbReference>
<dbReference type="NCBIfam" id="TIGR01143">
    <property type="entry name" value="murF"/>
    <property type="match status" value="1"/>
</dbReference>
<dbReference type="EMBL" id="DWUP01000053">
    <property type="protein sequence ID" value="HJD52599.1"/>
    <property type="molecule type" value="Genomic_DNA"/>
</dbReference>
<evidence type="ECO:0000256" key="1">
    <source>
        <dbReference type="ARBA" id="ARBA00022490"/>
    </source>
</evidence>
<feature type="domain" description="Mur ligase C-terminal" evidence="13">
    <location>
        <begin position="307"/>
        <end position="384"/>
    </location>
</feature>
<keyword evidence="1 10" id="KW-0963">Cytoplasm</keyword>
<evidence type="ECO:0000256" key="3">
    <source>
        <dbReference type="ARBA" id="ARBA00022618"/>
    </source>
</evidence>
<dbReference type="GO" id="GO:0051301">
    <property type="term" value="P:cell division"/>
    <property type="evidence" value="ECO:0007669"/>
    <property type="project" value="UniProtKB-KW"/>
</dbReference>
<dbReference type="InterPro" id="IPR051046">
    <property type="entry name" value="MurCDEF_CellWall_CoF430Synth"/>
</dbReference>
<dbReference type="Proteomes" id="UP000787625">
    <property type="component" value="Unassembled WGS sequence"/>
</dbReference>
<evidence type="ECO:0000256" key="4">
    <source>
        <dbReference type="ARBA" id="ARBA00022741"/>
    </source>
</evidence>
<reference evidence="15" key="1">
    <citation type="journal article" date="2021" name="PeerJ">
        <title>Extensive microbial diversity within the chicken gut microbiome revealed by metagenomics and culture.</title>
        <authorList>
            <person name="Gilroy R."/>
            <person name="Ravi A."/>
            <person name="Getino M."/>
            <person name="Pursley I."/>
            <person name="Horton D.L."/>
            <person name="Alikhan N.F."/>
            <person name="Baker D."/>
            <person name="Gharbi K."/>
            <person name="Hall N."/>
            <person name="Watson M."/>
            <person name="Adriaenssens E.M."/>
            <person name="Foster-Nyarko E."/>
            <person name="Jarju S."/>
            <person name="Secka A."/>
            <person name="Antonio M."/>
            <person name="Oren A."/>
            <person name="Chaudhuri R.R."/>
            <person name="La Ragione R."/>
            <person name="Hildebrand F."/>
            <person name="Pallen M.J."/>
        </authorList>
    </citation>
    <scope>NUCLEOTIDE SEQUENCE</scope>
    <source>
        <strain evidence="15">MalCec1-1739</strain>
    </source>
</reference>
<dbReference type="GO" id="GO:0071555">
    <property type="term" value="P:cell wall organization"/>
    <property type="evidence" value="ECO:0007669"/>
    <property type="project" value="UniProtKB-KW"/>
</dbReference>
<evidence type="ECO:0000256" key="11">
    <source>
        <dbReference type="RuleBase" id="RU004136"/>
    </source>
</evidence>
<dbReference type="Gene3D" id="3.90.190.20">
    <property type="entry name" value="Mur ligase, C-terminal domain"/>
    <property type="match status" value="1"/>
</dbReference>
<dbReference type="GO" id="GO:0005524">
    <property type="term" value="F:ATP binding"/>
    <property type="evidence" value="ECO:0007669"/>
    <property type="project" value="UniProtKB-UniRule"/>
</dbReference>
<keyword evidence="5 10" id="KW-0067">ATP-binding</keyword>
<sequence length="432" mass="47740">MEISDLYQLFLQCPRITTDSRNCSQNSIFVALHGEHFDGNAFAAAALANGSAYAIIDNPEYYDPEDSRMVLVDDCLDTLQRLANHHRRTLGIKILAITGTNGKTTTKELIATVLSEVHNVLYTHGNMNNHIGVPLTLLQMTNRHNLAVIEMGASHPGEIGKLTDIVEPNFGLITNIGKAHLEGFGSFEGVKRTKGELFDYLRTKEDGTAFVNDDNKCIDGMADGLLKIKYGTADGLYVNGEIVSSDPFLTFRWRAGKSPDYTEVKTHLIGAYNFENAMAAVAVGRFFGVDARHIKMALESYSPSNNRSQFRQTDANRLIIDAYNANPTSMSAAIANFKKINGENKALILGDMRELGVESASEHQKVIDMLVEYGFTDVMLVGTQFAATENSFKCFPNVVAFADYLRNHPLYDRTILIKGSNAVHLEKVIDLL</sequence>
<keyword evidence="9 10" id="KW-0961">Cell wall biogenesis/degradation</keyword>